<dbReference type="VEuPathDB" id="CryptoDB:Vbra_15497"/>
<gene>
    <name evidence="2" type="ORF">Vbra_15497</name>
</gene>
<evidence type="ECO:0000259" key="1">
    <source>
        <dbReference type="Pfam" id="PF02214"/>
    </source>
</evidence>
<dbReference type="STRING" id="1169540.A0A0G4FIM5"/>
<dbReference type="Proteomes" id="UP000041254">
    <property type="component" value="Unassembled WGS sequence"/>
</dbReference>
<dbReference type="Pfam" id="PF02214">
    <property type="entry name" value="BTB_2"/>
    <property type="match status" value="1"/>
</dbReference>
<proteinExistence type="predicted"/>
<evidence type="ECO:0000313" key="2">
    <source>
        <dbReference type="EMBL" id="CEM13509.1"/>
    </source>
</evidence>
<name>A0A0G4FIM5_VITBC</name>
<dbReference type="GO" id="GO:0051260">
    <property type="term" value="P:protein homooligomerization"/>
    <property type="evidence" value="ECO:0007669"/>
    <property type="project" value="InterPro"/>
</dbReference>
<organism evidence="2 3">
    <name type="scientific">Vitrella brassicaformis (strain CCMP3155)</name>
    <dbReference type="NCBI Taxonomy" id="1169540"/>
    <lineage>
        <taxon>Eukaryota</taxon>
        <taxon>Sar</taxon>
        <taxon>Alveolata</taxon>
        <taxon>Colpodellida</taxon>
        <taxon>Vitrellaceae</taxon>
        <taxon>Vitrella</taxon>
    </lineage>
</organism>
<dbReference type="Gene3D" id="3.30.710.10">
    <property type="entry name" value="Potassium Channel Kv1.1, Chain A"/>
    <property type="match status" value="1"/>
</dbReference>
<dbReference type="OrthoDB" id="419404at2759"/>
<keyword evidence="3" id="KW-1185">Reference proteome</keyword>
<dbReference type="SUPFAM" id="SSF54695">
    <property type="entry name" value="POZ domain"/>
    <property type="match status" value="1"/>
</dbReference>
<dbReference type="PhylomeDB" id="A0A0G4FIM5"/>
<dbReference type="EMBL" id="CDMY01000447">
    <property type="protein sequence ID" value="CEM13509.1"/>
    <property type="molecule type" value="Genomic_DNA"/>
</dbReference>
<dbReference type="AlphaFoldDB" id="A0A0G4FIM5"/>
<sequence length="936" mass="102050">MFNRRVTPSAPYLARPLGAGQGSIYAALPPCLSAPDTSLPRAMDLPSAIDRNLLSRHGALCALDRQIVAFLEELEAEQKRIAASYDVHELLSLHGASDGSAACGDDQLDLNVGGRPFTVRRKHLTRAAGSVMALLFGGEWDHRLPTDDDNRFFIDADPRAFEKVLRAVRHWGWEEKVEELTRKAQDGLFRGGVCDWVCFWLSPPRATDGEAADGHTDVDPPSHYTAAALYGEPAPPQLETPSPFLSAVQLPEQLKGLMSVVERVAQTFAARLAELSREKTAKKARYYQVMREINAVSSFLRPLSGDESVRSIRVSAGGGRPDVVISTTQSTLQETTSSLRNQFDAYSAPVVCVSAYHFSEIVDYARRLRIMPERDTIHQIGMMISEHGTAVSPPTTTSDKMDQLLLECDMYGLLSDVYPHILADDDMHALARMISYNQPAHLRRISTSDAHGISCKKLLKRLEGSRGLMFVIDDGSGDVVACHIDGQLVKPADPSSHLTTKCPVALFSVHRGWMHAAHALQEVEVPVADQNVSVAAAALDRRLSIAGGRLVLGVRGDVRRGRHRLDSGSSRPFTARRLEVYQLAVDVDEAAVRSAIDGLIERKGLAGVIDYRPAHEPISPRQLMRLQYVLDLGGDWAGSVALIHLAVHYGHVQQLPIQLDESDVKRVCNNAVFASRAARQYGLFIHAARRDAGMASCSPLPDQGPVMWARYLSPQGTEWMDSGTCTMTGRTGGFDDASCTRGTVWESQCCHIFASINVAYIPATLSAVYIPATLSAVWSFLGWPSRGRIFHTVIDRNHGLASRWVILCGDKAGDPFAAHIKMAKYDDGSAGISLWSTECVGGSPWAAVLARSRMAGDKWLIPEFNEGTFIGTDVGGDDDDGGASGPVDQHLPLARNSADNVVQGPMPMMAIQGMGMPPAFPPERPMWPQHMAAPEV</sequence>
<feature type="domain" description="Potassium channel tetramerisation-type BTB" evidence="1">
    <location>
        <begin position="109"/>
        <end position="170"/>
    </location>
</feature>
<protein>
    <recommendedName>
        <fullName evidence="1">Potassium channel tetramerisation-type BTB domain-containing protein</fullName>
    </recommendedName>
</protein>
<dbReference type="InterPro" id="IPR011333">
    <property type="entry name" value="SKP1/BTB/POZ_sf"/>
</dbReference>
<dbReference type="InterPro" id="IPR003131">
    <property type="entry name" value="T1-type_BTB"/>
</dbReference>
<accession>A0A0G4FIM5</accession>
<evidence type="ECO:0000313" key="3">
    <source>
        <dbReference type="Proteomes" id="UP000041254"/>
    </source>
</evidence>
<dbReference type="InParanoid" id="A0A0G4FIM5"/>
<reference evidence="2 3" key="1">
    <citation type="submission" date="2014-11" db="EMBL/GenBank/DDBJ databases">
        <authorList>
            <person name="Zhu J."/>
            <person name="Qi W."/>
            <person name="Song R."/>
        </authorList>
    </citation>
    <scope>NUCLEOTIDE SEQUENCE [LARGE SCALE GENOMIC DNA]</scope>
</reference>